<dbReference type="SMART" id="SM00757">
    <property type="entry name" value="CRA"/>
    <property type="match status" value="1"/>
</dbReference>
<organism evidence="9 10">
    <name type="scientific">Clavelina lepadiformis</name>
    <name type="common">Light-bulb sea squirt</name>
    <name type="synonym">Ascidia lepadiformis</name>
    <dbReference type="NCBI Taxonomy" id="159417"/>
    <lineage>
        <taxon>Eukaryota</taxon>
        <taxon>Metazoa</taxon>
        <taxon>Chordata</taxon>
        <taxon>Tunicata</taxon>
        <taxon>Ascidiacea</taxon>
        <taxon>Aplousobranchia</taxon>
        <taxon>Clavelinidae</taxon>
        <taxon>Clavelina</taxon>
    </lineage>
</organism>
<comment type="caution">
    <text evidence="9">The sequence shown here is derived from an EMBL/GenBank/DDBJ whole genome shotgun (WGS) entry which is preliminary data.</text>
</comment>
<protein>
    <submittedName>
        <fullName evidence="9">Uncharacterized protein</fullName>
    </submittedName>
</protein>
<keyword evidence="2" id="KW-0963">Cytoplasm</keyword>
<evidence type="ECO:0000256" key="5">
    <source>
        <dbReference type="ARBA" id="ARBA00022833"/>
    </source>
</evidence>
<evidence type="ECO:0000313" key="9">
    <source>
        <dbReference type="EMBL" id="CAK8698236.1"/>
    </source>
</evidence>
<dbReference type="InterPro" id="IPR006595">
    <property type="entry name" value="CTLH_C"/>
</dbReference>
<dbReference type="SUPFAM" id="SSF57850">
    <property type="entry name" value="RING/U-box"/>
    <property type="match status" value="1"/>
</dbReference>
<sequence>MILVGDITELDRNMFVAKDSFANHHTKVTNGIRLVMFSCTMEGCISTEKDVDKLLAKFESYKKSSGQNLDQIHEQISKIRQDVAQCDTEMSLATSHQSLTVQLGKKLKTTSQKLSGQHKDLHSSVSRIGKTIDRNFDSDCGSMNMHEMLIDETHHRHLNTAICEHFYRQGSLEVAESLAHEASLEINTNFRQPFIEMNEILQSLRKKCIDPALDWALRNKERLQHEKSNLEFKLHRLKFIELLKQGPSSQCEALQYAKNFQKFSPEHSSEIQQLMGCFLYLKQGLAGSPYASILSDTVWDDIDSTFSQEACKLMGMSIDSPLMVSFSSGCQALPALIAIKSVIEQRQISGLLSSNDELPIDIDALEGSQQYHSVFACPILRQQTTLKNPPLRLVCGHVISRDALNKLVSGSKVKCPYCPVEQSPNDAREVHF</sequence>
<reference evidence="9 10" key="1">
    <citation type="submission" date="2024-02" db="EMBL/GenBank/DDBJ databases">
        <authorList>
            <person name="Daric V."/>
            <person name="Darras S."/>
        </authorList>
    </citation>
    <scope>NUCLEOTIDE SEQUENCE [LARGE SCALE GENOMIC DNA]</scope>
</reference>
<dbReference type="InterPro" id="IPR013144">
    <property type="entry name" value="CRA_dom"/>
</dbReference>
<evidence type="ECO:0000256" key="3">
    <source>
        <dbReference type="ARBA" id="ARBA00022723"/>
    </source>
</evidence>
<evidence type="ECO:0000313" key="10">
    <source>
        <dbReference type="Proteomes" id="UP001642483"/>
    </source>
</evidence>
<dbReference type="PROSITE" id="PS50897">
    <property type="entry name" value="CTLH"/>
    <property type="match status" value="1"/>
</dbReference>
<dbReference type="PANTHER" id="PTHR12170:SF3">
    <property type="entry name" value="GH10162P"/>
    <property type="match status" value="1"/>
</dbReference>
<proteinExistence type="predicted"/>
<dbReference type="InterPro" id="IPR024964">
    <property type="entry name" value="CTLH/CRA"/>
</dbReference>
<evidence type="ECO:0000256" key="1">
    <source>
        <dbReference type="ARBA" id="ARBA00004496"/>
    </source>
</evidence>
<keyword evidence="3" id="KW-0479">Metal-binding</keyword>
<dbReference type="PROSITE" id="PS51867">
    <property type="entry name" value="ZF_RING_GID"/>
    <property type="match status" value="1"/>
</dbReference>
<comment type="subcellular location">
    <subcellularLocation>
        <location evidence="1">Cytoplasm</location>
    </subcellularLocation>
</comment>
<feature type="zinc finger region" description="RING-Gid-type" evidence="6">
    <location>
        <begin position="377"/>
        <end position="418"/>
    </location>
</feature>
<evidence type="ECO:0000256" key="4">
    <source>
        <dbReference type="ARBA" id="ARBA00022771"/>
    </source>
</evidence>
<feature type="domain" description="CTLH" evidence="7">
    <location>
        <begin position="193"/>
        <end position="250"/>
    </location>
</feature>
<keyword evidence="10" id="KW-1185">Reference proteome</keyword>
<dbReference type="PANTHER" id="PTHR12170">
    <property type="entry name" value="MACROPHAGE ERYTHROBLAST ATTACHER-RELATED"/>
    <property type="match status" value="1"/>
</dbReference>
<gene>
    <name evidence="9" type="ORF">CVLEPA_LOCUS31695</name>
</gene>
<accession>A0ABP0H4Q2</accession>
<dbReference type="InterPro" id="IPR045098">
    <property type="entry name" value="Fyv10_fam"/>
</dbReference>
<keyword evidence="4 6" id="KW-0863">Zinc-finger</keyword>
<evidence type="ECO:0000259" key="7">
    <source>
        <dbReference type="PROSITE" id="PS50897"/>
    </source>
</evidence>
<dbReference type="SMART" id="SM00668">
    <property type="entry name" value="CTLH"/>
    <property type="match status" value="1"/>
</dbReference>
<dbReference type="PROSITE" id="PS50896">
    <property type="entry name" value="LISH"/>
    <property type="match status" value="1"/>
</dbReference>
<dbReference type="InterPro" id="IPR027370">
    <property type="entry name" value="Znf-RING_euk"/>
</dbReference>
<dbReference type="InterPro" id="IPR006594">
    <property type="entry name" value="LisH"/>
</dbReference>
<feature type="domain" description="RING-Gid-type" evidence="8">
    <location>
        <begin position="377"/>
        <end position="418"/>
    </location>
</feature>
<dbReference type="Pfam" id="PF13445">
    <property type="entry name" value="zf-RING_UBOX"/>
    <property type="match status" value="1"/>
</dbReference>
<keyword evidence="5" id="KW-0862">Zinc</keyword>
<dbReference type="Pfam" id="PF10607">
    <property type="entry name" value="CTLH"/>
    <property type="match status" value="1"/>
</dbReference>
<evidence type="ECO:0000259" key="8">
    <source>
        <dbReference type="PROSITE" id="PS51867"/>
    </source>
</evidence>
<name>A0ABP0H4Q2_CLALP</name>
<evidence type="ECO:0000256" key="6">
    <source>
        <dbReference type="PROSITE-ProRule" id="PRU01215"/>
    </source>
</evidence>
<evidence type="ECO:0000256" key="2">
    <source>
        <dbReference type="ARBA" id="ARBA00022490"/>
    </source>
</evidence>
<dbReference type="Proteomes" id="UP001642483">
    <property type="component" value="Unassembled WGS sequence"/>
</dbReference>
<dbReference type="EMBL" id="CAWYQH010000174">
    <property type="protein sequence ID" value="CAK8698236.1"/>
    <property type="molecule type" value="Genomic_DNA"/>
</dbReference>
<dbReference type="InterPro" id="IPR044063">
    <property type="entry name" value="ZF_RING_GID"/>
</dbReference>